<dbReference type="Gene3D" id="3.40.50.1000">
    <property type="entry name" value="HAD superfamily/HAD-like"/>
    <property type="match status" value="1"/>
</dbReference>
<evidence type="ECO:0000313" key="1">
    <source>
        <dbReference type="EMBL" id="PRY51549.1"/>
    </source>
</evidence>
<reference evidence="1 2" key="1">
    <citation type="submission" date="2018-03" db="EMBL/GenBank/DDBJ databases">
        <title>Genomic Encyclopedia of Type Strains, Phase III (KMG-III): the genomes of soil and plant-associated and newly described type strains.</title>
        <authorList>
            <person name="Whitman W."/>
        </authorList>
    </citation>
    <scope>NUCLEOTIDE SEQUENCE [LARGE SCALE GENOMIC DNA]</scope>
    <source>
        <strain evidence="1 2">CGMCC 1.9313</strain>
    </source>
</reference>
<accession>A0A2T0U0X4</accession>
<organism evidence="1 2">
    <name type="scientific">Arcticibacter pallidicorallinus</name>
    <dbReference type="NCBI Taxonomy" id="1259464"/>
    <lineage>
        <taxon>Bacteria</taxon>
        <taxon>Pseudomonadati</taxon>
        <taxon>Bacteroidota</taxon>
        <taxon>Sphingobacteriia</taxon>
        <taxon>Sphingobacteriales</taxon>
        <taxon>Sphingobacteriaceae</taxon>
        <taxon>Arcticibacter</taxon>
    </lineage>
</organism>
<keyword evidence="1" id="KW-0378">Hydrolase</keyword>
<dbReference type="InterPro" id="IPR023198">
    <property type="entry name" value="PGP-like_dom2"/>
</dbReference>
<dbReference type="InterPro" id="IPR036412">
    <property type="entry name" value="HAD-like_sf"/>
</dbReference>
<dbReference type="EMBL" id="PVTH01000007">
    <property type="protein sequence ID" value="PRY51549.1"/>
    <property type="molecule type" value="Genomic_DNA"/>
</dbReference>
<keyword evidence="2" id="KW-1185">Reference proteome</keyword>
<protein>
    <submittedName>
        <fullName evidence="1">Putative hydrolase of the HAD superfamily</fullName>
    </submittedName>
</protein>
<dbReference type="RefSeq" id="WP_106294027.1">
    <property type="nucleotide sequence ID" value="NZ_PVTH01000007.1"/>
</dbReference>
<dbReference type="SFLD" id="SFLDS00003">
    <property type="entry name" value="Haloacid_Dehalogenase"/>
    <property type="match status" value="1"/>
</dbReference>
<comment type="caution">
    <text evidence="1">The sequence shown here is derived from an EMBL/GenBank/DDBJ whole genome shotgun (WGS) entry which is preliminary data.</text>
</comment>
<sequence>MQNIKNIIFDYGNVIFLIDFLKTQNSFTELGIHNVETFFAHAGHHSLFDQFETGSISAAEFRNGIRDITGQPNLSDEQIDKAWTSLLIGVPPVNHELLLKAKSQYRTFLLSNINEIHLDFIHKYLNKEYQLDSNDQFFEKIYYSHLVKIRKPNKEIFQLVLDENDLKIEETLFIDDSPQHLRTAKELGLNTHLMTADDSLEKFLYRSGLLKP</sequence>
<dbReference type="PANTHER" id="PTHR43611">
    <property type="entry name" value="ALPHA-D-GLUCOSE 1-PHOSPHATE PHOSPHATASE"/>
    <property type="match status" value="1"/>
</dbReference>
<dbReference type="Pfam" id="PF00702">
    <property type="entry name" value="Hydrolase"/>
    <property type="match status" value="1"/>
</dbReference>
<dbReference type="CDD" id="cd02603">
    <property type="entry name" value="HAD_sEH-N_like"/>
    <property type="match status" value="1"/>
</dbReference>
<dbReference type="InterPro" id="IPR023214">
    <property type="entry name" value="HAD_sf"/>
</dbReference>
<dbReference type="Proteomes" id="UP000238034">
    <property type="component" value="Unassembled WGS sequence"/>
</dbReference>
<dbReference type="GO" id="GO:0016787">
    <property type="term" value="F:hydrolase activity"/>
    <property type="evidence" value="ECO:0007669"/>
    <property type="project" value="UniProtKB-KW"/>
</dbReference>
<dbReference type="Gene3D" id="1.10.150.240">
    <property type="entry name" value="Putative phosphatase, domain 2"/>
    <property type="match status" value="1"/>
</dbReference>
<dbReference type="InterPro" id="IPR006439">
    <property type="entry name" value="HAD-SF_hydro_IA"/>
</dbReference>
<name>A0A2T0U0X4_9SPHI</name>
<evidence type="ECO:0000313" key="2">
    <source>
        <dbReference type="Proteomes" id="UP000238034"/>
    </source>
</evidence>
<dbReference type="AlphaFoldDB" id="A0A2T0U0X4"/>
<dbReference type="PANTHER" id="PTHR43611:SF3">
    <property type="entry name" value="FLAVIN MONONUCLEOTIDE HYDROLASE 1, CHLOROPLATIC"/>
    <property type="match status" value="1"/>
</dbReference>
<dbReference type="SUPFAM" id="SSF56784">
    <property type="entry name" value="HAD-like"/>
    <property type="match status" value="1"/>
</dbReference>
<dbReference type="NCBIfam" id="TIGR01509">
    <property type="entry name" value="HAD-SF-IA-v3"/>
    <property type="match status" value="1"/>
</dbReference>
<gene>
    <name evidence="1" type="ORF">B0I27_107136</name>
</gene>
<dbReference type="OrthoDB" id="9797415at2"/>
<proteinExistence type="predicted"/>
<dbReference type="SFLD" id="SFLDG01129">
    <property type="entry name" value="C1.5:_HAD__Beta-PGM__Phosphata"/>
    <property type="match status" value="1"/>
</dbReference>